<evidence type="ECO:0000313" key="2">
    <source>
        <dbReference type="EMBL" id="SMH67352.1"/>
    </source>
</evidence>
<protein>
    <submittedName>
        <fullName evidence="1">Uncharacterized protein</fullName>
    </submittedName>
</protein>
<dbReference type="RefSeq" id="WP_035192149.1">
    <property type="nucleotide sequence ID" value="NZ_CCCS020000027.1"/>
</dbReference>
<reference evidence="1" key="1">
    <citation type="submission" date="2014-03" db="EMBL/GenBank/DDBJ databases">
        <authorList>
            <person name="Genoscope - CEA"/>
        </authorList>
    </citation>
    <scope>NUCLEOTIDE SEQUENCE [LARGE SCALE GENOMIC DNA]</scope>
    <source>
        <strain evidence="1">CF27</strain>
    </source>
</reference>
<dbReference type="Proteomes" id="UP000193925">
    <property type="component" value="Chromosome AFERRI"/>
</dbReference>
<evidence type="ECO:0000313" key="1">
    <source>
        <dbReference type="EMBL" id="CDQ09852.1"/>
    </source>
</evidence>
<dbReference type="EMBL" id="CCCS020000027">
    <property type="protein sequence ID" value="CDQ09852.1"/>
    <property type="molecule type" value="Genomic_DNA"/>
</dbReference>
<gene>
    <name evidence="1" type="ORF">AFERRI_330007</name>
    <name evidence="2" type="ORF">AFERRI_50553</name>
</gene>
<dbReference type="AlphaFoldDB" id="A0A060UMH5"/>
<name>A0A060UMH5_9PROT</name>
<reference evidence="2 3" key="3">
    <citation type="submission" date="2017-03" db="EMBL/GenBank/DDBJ databases">
        <authorList>
            <person name="Regsiter A."/>
            <person name="William W."/>
        </authorList>
    </citation>
    <scope>NUCLEOTIDE SEQUENCE [LARGE SCALE GENOMIC DNA]</scope>
    <source>
        <strain evidence="2">PRJEB5721</strain>
    </source>
</reference>
<evidence type="ECO:0000313" key="3">
    <source>
        <dbReference type="Proteomes" id="UP000193925"/>
    </source>
</evidence>
<sequence length="105" mass="11961">MSEFNNRISAQRDALKIVNGSGLFLESLLSLTEKAIDRWSRNNKLDTHDPIIILLKSMSGTLFFLANKSQEQVTEDYKVLSDKVSKQLYSLELEVANKALQRTSR</sequence>
<reference evidence="1" key="2">
    <citation type="submission" date="2014-07" db="EMBL/GenBank/DDBJ databases">
        <title>Initial genome analysis of the psychrotolerant acidophile Acidithiobacillus ferrivorans CF27: insights into iron and sulfur oxidation pathways and into biofilm formation.</title>
        <authorList>
            <person name="Talla E."/>
            <person name="Hedrich S."/>
            <person name="Mangenot S."/>
            <person name="Ji B."/>
            <person name="Johnson D.B."/>
            <person name="Barbe V."/>
            <person name="Bonnefoy V."/>
        </authorList>
    </citation>
    <scope>NUCLEOTIDE SEQUENCE [LARGE SCALE GENOMIC DNA]</scope>
    <source>
        <strain evidence="1">CF27</strain>
    </source>
</reference>
<dbReference type="EMBL" id="LT841305">
    <property type="protein sequence ID" value="SMH67352.1"/>
    <property type="molecule type" value="Genomic_DNA"/>
</dbReference>
<keyword evidence="3" id="KW-1185">Reference proteome</keyword>
<proteinExistence type="predicted"/>
<organism evidence="1">
    <name type="scientific">Acidithiobacillus ferrivorans</name>
    <dbReference type="NCBI Taxonomy" id="160808"/>
    <lineage>
        <taxon>Bacteria</taxon>
        <taxon>Pseudomonadati</taxon>
        <taxon>Pseudomonadota</taxon>
        <taxon>Acidithiobacillia</taxon>
        <taxon>Acidithiobacillales</taxon>
        <taxon>Acidithiobacillaceae</taxon>
        <taxon>Acidithiobacillus</taxon>
    </lineage>
</organism>
<accession>A0A060UMH5</accession>